<dbReference type="InterPro" id="IPR002901">
    <property type="entry name" value="MGlyc_endo_b_GlcNAc-like_dom"/>
</dbReference>
<organism evidence="3 4">
    <name type="scientific">Metabacillus sediminis</name>
    <dbReference type="NCBI Taxonomy" id="3117746"/>
    <lineage>
        <taxon>Bacteria</taxon>
        <taxon>Bacillati</taxon>
        <taxon>Bacillota</taxon>
        <taxon>Bacilli</taxon>
        <taxon>Bacillales</taxon>
        <taxon>Bacillaceae</taxon>
        <taxon>Metabacillus</taxon>
    </lineage>
</organism>
<dbReference type="InterPro" id="IPR051056">
    <property type="entry name" value="Glycosyl_Hydrolase_73"/>
</dbReference>
<dbReference type="EMBL" id="CP147407">
    <property type="protein sequence ID" value="WXB95458.1"/>
    <property type="molecule type" value="Genomic_DNA"/>
</dbReference>
<evidence type="ECO:0000313" key="3">
    <source>
        <dbReference type="EMBL" id="WXB95458.1"/>
    </source>
</evidence>
<gene>
    <name evidence="3" type="ORF">WCV65_12860</name>
</gene>
<dbReference type="PANTHER" id="PTHR33308:SF9">
    <property type="entry name" value="PEPTIDOGLYCAN HYDROLASE FLGJ"/>
    <property type="match status" value="1"/>
</dbReference>
<evidence type="ECO:0000259" key="2">
    <source>
        <dbReference type="SMART" id="SM00047"/>
    </source>
</evidence>
<dbReference type="Pfam" id="PF01832">
    <property type="entry name" value="Glucosaminidase"/>
    <property type="match status" value="1"/>
</dbReference>
<feature type="domain" description="Mannosyl-glycoprotein endo-beta-N-acetylglucosamidase-like" evidence="2">
    <location>
        <begin position="1"/>
        <end position="146"/>
    </location>
</feature>
<dbReference type="SMART" id="SM00047">
    <property type="entry name" value="LYZ2"/>
    <property type="match status" value="1"/>
</dbReference>
<evidence type="ECO:0000313" key="4">
    <source>
        <dbReference type="Proteomes" id="UP001377337"/>
    </source>
</evidence>
<dbReference type="PRINTS" id="PR01002">
    <property type="entry name" value="FLGFLGJ"/>
</dbReference>
<name>A0ABZ2NCI6_9BACI</name>
<dbReference type="SUPFAM" id="SSF47090">
    <property type="entry name" value="PGBD-like"/>
    <property type="match status" value="1"/>
</dbReference>
<keyword evidence="4" id="KW-1185">Reference proteome</keyword>
<accession>A0ABZ2NCI6</accession>
<dbReference type="InterPro" id="IPR036365">
    <property type="entry name" value="PGBD-like_sf"/>
</dbReference>
<evidence type="ECO:0000256" key="1">
    <source>
        <dbReference type="ARBA" id="ARBA00022801"/>
    </source>
</evidence>
<dbReference type="Gene3D" id="1.10.530.10">
    <property type="match status" value="1"/>
</dbReference>
<protein>
    <submittedName>
        <fullName evidence="3">Glucosaminidase domain-containing protein</fullName>
    </submittedName>
</protein>
<reference evidence="3 4" key="1">
    <citation type="submission" date="2024-02" db="EMBL/GenBank/DDBJ databases">
        <title>Seven novel Bacillus-like species.</title>
        <authorList>
            <person name="Liu G."/>
        </authorList>
    </citation>
    <scope>NUCLEOTIDE SEQUENCE [LARGE SCALE GENOMIC DNA]</scope>
    <source>
        <strain evidence="3 4">FJAT-52054</strain>
    </source>
</reference>
<dbReference type="Gene3D" id="1.10.101.10">
    <property type="entry name" value="PGBD-like superfamily/PGBD"/>
    <property type="match status" value="1"/>
</dbReference>
<dbReference type="InterPro" id="IPR036366">
    <property type="entry name" value="PGBDSf"/>
</dbReference>
<dbReference type="InterPro" id="IPR002477">
    <property type="entry name" value="Peptidoglycan-bd-like"/>
</dbReference>
<keyword evidence="1" id="KW-0378">Hydrolase</keyword>
<proteinExistence type="predicted"/>
<dbReference type="Pfam" id="PF01471">
    <property type="entry name" value="PG_binding_1"/>
    <property type="match status" value="1"/>
</dbReference>
<dbReference type="RefSeq" id="WP_051860483.1">
    <property type="nucleotide sequence ID" value="NZ_CP147407.1"/>
</dbReference>
<dbReference type="Gene3D" id="2.10.70.40">
    <property type="entry name" value="peptidoglycan hydrolase"/>
    <property type="match status" value="1"/>
</dbReference>
<dbReference type="Proteomes" id="UP001377337">
    <property type="component" value="Chromosome"/>
</dbReference>
<dbReference type="PANTHER" id="PTHR33308">
    <property type="entry name" value="PEPTIDOGLYCAN HYDROLASE FLGJ"/>
    <property type="match status" value="1"/>
</dbReference>
<sequence length="231" mass="25992">MENFIELMLPYVLKVQKEENISASMLIAQSILETGWGESFLAKNALNLFGIKGSYKGQSIVIRTIEYVEGEERVVSSAFKRYPTWYESIKDLVEFYKRGTRYAPIFGETDYKKACSALQQAGYASDPKYAEKLIGIIERNNLAKYDTMSGMPFPPPVKVSKPYPGELIKKGSKGMYVVEVQKQLNKLNFKLAEDGIFGAKTERTVRTFQQMKGLSADGVVGSKTWSVLFAN</sequence>